<accession>B9CM58</accession>
<name>B9CM58_LANR4</name>
<sequence>MVMIDEGLEYPYNPKVADLNPASATEHPIPRLVKTGQGF</sequence>
<comment type="caution">
    <text evidence="1">The sequence shown here is derived from an EMBL/GenBank/DDBJ whole genome shotgun (WGS) entry which is preliminary data.</text>
</comment>
<evidence type="ECO:0000313" key="2">
    <source>
        <dbReference type="Proteomes" id="UP000004070"/>
    </source>
</evidence>
<evidence type="ECO:0000313" key="1">
    <source>
        <dbReference type="EMBL" id="EEE17456.1"/>
    </source>
</evidence>
<organism evidence="1 2">
    <name type="scientific">Lancefieldella rimae (strain ATCC 49626 / DSM 7090 / CCUG 31168 / NBRC 15546 / VPI D140H-11A)</name>
    <name type="common">Atopobium rimae</name>
    <dbReference type="NCBI Taxonomy" id="553184"/>
    <lineage>
        <taxon>Bacteria</taxon>
        <taxon>Bacillati</taxon>
        <taxon>Actinomycetota</taxon>
        <taxon>Coriobacteriia</taxon>
        <taxon>Coriobacteriales</taxon>
        <taxon>Atopobiaceae</taxon>
        <taxon>Lancefieldella</taxon>
    </lineage>
</organism>
<dbReference type="Proteomes" id="UP000004070">
    <property type="component" value="Unassembled WGS sequence"/>
</dbReference>
<gene>
    <name evidence="1" type="ORF">ATORI0001_1397</name>
</gene>
<dbReference type="EMBL" id="ACFE01000002">
    <property type="protein sequence ID" value="EEE17456.1"/>
    <property type="molecule type" value="Genomic_DNA"/>
</dbReference>
<reference evidence="1 2" key="1">
    <citation type="submission" date="2009-01" db="EMBL/GenBank/DDBJ databases">
        <authorList>
            <person name="Madupu R."/>
            <person name="Sebastian Y."/>
            <person name="Durkin A.S."/>
            <person name="Torralba M."/>
            <person name="Methe B."/>
            <person name="Sutton G.G."/>
            <person name="Strausberg R.L."/>
            <person name="Nelson K.E."/>
        </authorList>
    </citation>
    <scope>NUCLEOTIDE SEQUENCE [LARGE SCALE GENOMIC DNA]</scope>
    <source>
        <strain evidence="1 2">ATCC 49626</strain>
    </source>
</reference>
<dbReference type="AlphaFoldDB" id="B9CM58"/>
<protein>
    <submittedName>
        <fullName evidence="1">Uncharacterized protein</fullName>
    </submittedName>
</protein>
<proteinExistence type="predicted"/>